<dbReference type="AlphaFoldDB" id="A0A1M7IUG6"/>
<keyword evidence="2" id="KW-0472">Membrane</keyword>
<dbReference type="Proteomes" id="UP000184206">
    <property type="component" value="Unassembled WGS sequence"/>
</dbReference>
<keyword evidence="2" id="KW-0812">Transmembrane</keyword>
<dbReference type="OrthoDB" id="6691119at2"/>
<evidence type="ECO:0000313" key="4">
    <source>
        <dbReference type="Proteomes" id="UP000184206"/>
    </source>
</evidence>
<keyword evidence="4" id="KW-1185">Reference proteome</keyword>
<gene>
    <name evidence="3" type="ORF">SAMN02745189_02152</name>
</gene>
<proteinExistence type="predicted"/>
<evidence type="ECO:0000256" key="1">
    <source>
        <dbReference type="SAM" id="MobiDB-lite"/>
    </source>
</evidence>
<feature type="region of interest" description="Disordered" evidence="1">
    <location>
        <begin position="76"/>
        <end position="208"/>
    </location>
</feature>
<feature type="transmembrane region" description="Helical" evidence="2">
    <location>
        <begin position="16"/>
        <end position="33"/>
    </location>
</feature>
<accession>A0A1M7IUG6</accession>
<organism evidence="3 4">
    <name type="scientific">Lacicoccus alkaliphilus DSM 16010</name>
    <dbReference type="NCBI Taxonomy" id="1123231"/>
    <lineage>
        <taxon>Bacteria</taxon>
        <taxon>Bacillati</taxon>
        <taxon>Bacillota</taxon>
        <taxon>Bacilli</taxon>
        <taxon>Bacillales</taxon>
        <taxon>Salinicoccaceae</taxon>
        <taxon>Lacicoccus</taxon>
    </lineage>
</organism>
<feature type="compositionally biased region" description="Basic and acidic residues" evidence="1">
    <location>
        <begin position="110"/>
        <end position="137"/>
    </location>
</feature>
<dbReference type="RefSeq" id="WP_143146132.1">
    <property type="nucleotide sequence ID" value="NZ_FRCF01000011.1"/>
</dbReference>
<feature type="compositionally biased region" description="Basic and acidic residues" evidence="1">
    <location>
        <begin position="145"/>
        <end position="195"/>
    </location>
</feature>
<evidence type="ECO:0000313" key="3">
    <source>
        <dbReference type="EMBL" id="SHM43967.1"/>
    </source>
</evidence>
<evidence type="ECO:0000256" key="2">
    <source>
        <dbReference type="SAM" id="Phobius"/>
    </source>
</evidence>
<feature type="compositionally biased region" description="Acidic residues" evidence="1">
    <location>
        <begin position="80"/>
        <end position="96"/>
    </location>
</feature>
<dbReference type="EMBL" id="FRCF01000011">
    <property type="protein sequence ID" value="SHM43967.1"/>
    <property type="molecule type" value="Genomic_DNA"/>
</dbReference>
<reference evidence="3 4" key="1">
    <citation type="submission" date="2016-11" db="EMBL/GenBank/DDBJ databases">
        <authorList>
            <person name="Jaros S."/>
            <person name="Januszkiewicz K."/>
            <person name="Wedrychowicz H."/>
        </authorList>
    </citation>
    <scope>NUCLEOTIDE SEQUENCE [LARGE SCALE GENOMIC DNA]</scope>
    <source>
        <strain evidence="3 4">DSM 16010</strain>
    </source>
</reference>
<sequence>MEKLEGLWHKHKESNWLIITLLVLFFPVGLYLMWRYSGWNRLPKLIVTAIFSLIIFTNMGGDESDDLIIDDPDEVHAEAESETAVEEEKEDEEKQEEAEKAAEEEAEKEAEEKRKEEAAEKEAEEEREREEAEKAAEEEREQEEAEKAAEEERKEKEAEEKEAEEEREREEAEKAAEEAEKEAEEKRKEEEAAKEAEEEENDTTLSHDEYKEIVESYMMNIMFVGEDLSAFGEELEMAGLSLLAKDLIYSAYTTQELMSERFNDDIEGKIIPTEYERFHEELMDFDINLGEYLEGTFNASENDDLIALDNAASNAGQLMTQMSDLTYLYPF</sequence>
<feature type="transmembrane region" description="Helical" evidence="2">
    <location>
        <begin position="45"/>
        <end position="61"/>
    </location>
</feature>
<name>A0A1M7IUG6_9BACL</name>
<keyword evidence="2" id="KW-1133">Transmembrane helix</keyword>
<protein>
    <submittedName>
        <fullName evidence="3">Uncharacterized protein</fullName>
    </submittedName>
</protein>